<dbReference type="EMBL" id="CAAALY010274294">
    <property type="protein sequence ID" value="VEL42414.1"/>
    <property type="molecule type" value="Genomic_DNA"/>
</dbReference>
<keyword evidence="3" id="KW-1185">Reference proteome</keyword>
<evidence type="ECO:0000256" key="1">
    <source>
        <dbReference type="SAM" id="MobiDB-lite"/>
    </source>
</evidence>
<name>A0A3S5CVE6_9PLAT</name>
<evidence type="ECO:0000313" key="2">
    <source>
        <dbReference type="EMBL" id="VEL42414.1"/>
    </source>
</evidence>
<dbReference type="Proteomes" id="UP000784294">
    <property type="component" value="Unassembled WGS sequence"/>
</dbReference>
<comment type="caution">
    <text evidence="2">The sequence shown here is derived from an EMBL/GenBank/DDBJ whole genome shotgun (WGS) entry which is preliminary data.</text>
</comment>
<dbReference type="AlphaFoldDB" id="A0A3S5CVE6"/>
<feature type="compositionally biased region" description="Polar residues" evidence="1">
    <location>
        <begin position="55"/>
        <end position="64"/>
    </location>
</feature>
<organism evidence="2 3">
    <name type="scientific">Protopolystoma xenopodis</name>
    <dbReference type="NCBI Taxonomy" id="117903"/>
    <lineage>
        <taxon>Eukaryota</taxon>
        <taxon>Metazoa</taxon>
        <taxon>Spiralia</taxon>
        <taxon>Lophotrochozoa</taxon>
        <taxon>Platyhelminthes</taxon>
        <taxon>Monogenea</taxon>
        <taxon>Polyopisthocotylea</taxon>
        <taxon>Polystomatidea</taxon>
        <taxon>Polystomatidae</taxon>
        <taxon>Protopolystoma</taxon>
    </lineage>
</organism>
<feature type="compositionally biased region" description="Polar residues" evidence="1">
    <location>
        <begin position="75"/>
        <end position="86"/>
    </location>
</feature>
<feature type="region of interest" description="Disordered" evidence="1">
    <location>
        <begin position="52"/>
        <end position="103"/>
    </location>
</feature>
<gene>
    <name evidence="2" type="ORF">PXEA_LOCUS35854</name>
</gene>
<protein>
    <submittedName>
        <fullName evidence="2">Uncharacterized protein</fullName>
    </submittedName>
</protein>
<evidence type="ECO:0000313" key="3">
    <source>
        <dbReference type="Proteomes" id="UP000784294"/>
    </source>
</evidence>
<proteinExistence type="predicted"/>
<sequence>MSALSARSNSDSRGCVVLLKRVAQIGLESRRSRDLVLLQVFAGLIRSDVRRKPSWTESRASGTRTGPMATGRLATLSTTSAPTECSSDGFGPVSVGEAKEWAK</sequence>
<accession>A0A3S5CVE6</accession>
<reference evidence="2" key="1">
    <citation type="submission" date="2018-11" db="EMBL/GenBank/DDBJ databases">
        <authorList>
            <consortium name="Pathogen Informatics"/>
        </authorList>
    </citation>
    <scope>NUCLEOTIDE SEQUENCE</scope>
</reference>